<dbReference type="GO" id="GO:0004540">
    <property type="term" value="F:RNA nuclease activity"/>
    <property type="evidence" value="ECO:0007669"/>
    <property type="project" value="InterPro"/>
</dbReference>
<reference evidence="5 6" key="1">
    <citation type="journal article" date="2018" name="Nat. Ecol. Evol.">
        <title>Pezizomycetes genomes reveal the molecular basis of ectomycorrhizal truffle lifestyle.</title>
        <authorList>
            <person name="Murat C."/>
            <person name="Payen T."/>
            <person name="Noel B."/>
            <person name="Kuo A."/>
            <person name="Morin E."/>
            <person name="Chen J."/>
            <person name="Kohler A."/>
            <person name="Krizsan K."/>
            <person name="Balestrini R."/>
            <person name="Da Silva C."/>
            <person name="Montanini B."/>
            <person name="Hainaut M."/>
            <person name="Levati E."/>
            <person name="Barry K.W."/>
            <person name="Belfiori B."/>
            <person name="Cichocki N."/>
            <person name="Clum A."/>
            <person name="Dockter R.B."/>
            <person name="Fauchery L."/>
            <person name="Guy J."/>
            <person name="Iotti M."/>
            <person name="Le Tacon F."/>
            <person name="Lindquist E.A."/>
            <person name="Lipzen A."/>
            <person name="Malagnac F."/>
            <person name="Mello A."/>
            <person name="Molinier V."/>
            <person name="Miyauchi S."/>
            <person name="Poulain J."/>
            <person name="Riccioni C."/>
            <person name="Rubini A."/>
            <person name="Sitrit Y."/>
            <person name="Splivallo R."/>
            <person name="Traeger S."/>
            <person name="Wang M."/>
            <person name="Zifcakova L."/>
            <person name="Wipf D."/>
            <person name="Zambonelli A."/>
            <person name="Paolocci F."/>
            <person name="Nowrousian M."/>
            <person name="Ottonello S."/>
            <person name="Baldrian P."/>
            <person name="Spatafora J.W."/>
            <person name="Henrissat B."/>
            <person name="Nagy L.G."/>
            <person name="Aury J.M."/>
            <person name="Wincker P."/>
            <person name="Grigoriev I.V."/>
            <person name="Bonfante P."/>
            <person name="Martin F.M."/>
        </authorList>
    </citation>
    <scope>NUCLEOTIDE SEQUENCE [LARGE SCALE GENOMIC DNA]</scope>
    <source>
        <strain evidence="5 6">CCBAS932</strain>
    </source>
</reference>
<name>A0A3N4K979_9PEZI</name>
<dbReference type="Proteomes" id="UP000277580">
    <property type="component" value="Unassembled WGS sequence"/>
</dbReference>
<evidence type="ECO:0000256" key="4">
    <source>
        <dbReference type="SAM" id="SignalP"/>
    </source>
</evidence>
<accession>A0A3N4K979</accession>
<organism evidence="5 6">
    <name type="scientific">Morchella conica CCBAS932</name>
    <dbReference type="NCBI Taxonomy" id="1392247"/>
    <lineage>
        <taxon>Eukaryota</taxon>
        <taxon>Fungi</taxon>
        <taxon>Dikarya</taxon>
        <taxon>Ascomycota</taxon>
        <taxon>Pezizomycotina</taxon>
        <taxon>Pezizomycetes</taxon>
        <taxon>Pezizales</taxon>
        <taxon>Morchellaceae</taxon>
        <taxon>Morchella</taxon>
    </lineage>
</organism>
<keyword evidence="6" id="KW-1185">Reference proteome</keyword>
<proteinExistence type="predicted"/>
<feature type="signal peptide" evidence="4">
    <location>
        <begin position="1"/>
        <end position="20"/>
    </location>
</feature>
<sequence>MKFTTILTTAILLLSAAADAFPHPVADTTSLTLNPIPHSKRSPAATAPKAATKNKAASRTKTTTKAKSKSIVNKVQSGGVKKKTAATAAGVKGKKKTAASTGAAKSCPMPAKGKGKGGKLGKRTGDACGAPPSQKEQLVNCAPCQGLQKRGRNQREKKAAAQQLTNQVMGGPVTPANPLSVDHLVSVGDCWTCPSNRPDAPAIFNGRQVKEAAEKLVSMNAANDQITPAQGGPWPHDFQNFEGVTTPNAQVNRYITFPLLQGGAVYTGAAGQFDGLYRVTVGVSDTNKPITLDVMRHPTLGERTPDNRNSYIRVASNNGN</sequence>
<gene>
    <name evidence="5" type="ORF">P167DRAFT_599619</name>
</gene>
<keyword evidence="4" id="KW-0732">Signal</keyword>
<keyword evidence="1" id="KW-0540">Nuclease</keyword>
<dbReference type="OrthoDB" id="10590895at2759"/>
<dbReference type="EMBL" id="ML119196">
    <property type="protein sequence ID" value="RPB07090.1"/>
    <property type="molecule type" value="Genomic_DNA"/>
</dbReference>
<evidence type="ECO:0000256" key="2">
    <source>
        <dbReference type="ARBA" id="ARBA00022801"/>
    </source>
</evidence>
<keyword evidence="2" id="KW-0378">Hydrolase</keyword>
<evidence type="ECO:0000256" key="1">
    <source>
        <dbReference type="ARBA" id="ARBA00022722"/>
    </source>
</evidence>
<feature type="chain" id="PRO_5018145093" evidence="4">
    <location>
        <begin position="21"/>
        <end position="320"/>
    </location>
</feature>
<dbReference type="GO" id="GO:0003723">
    <property type="term" value="F:RNA binding"/>
    <property type="evidence" value="ECO:0007669"/>
    <property type="project" value="InterPro"/>
</dbReference>
<dbReference type="InterPro" id="IPR016191">
    <property type="entry name" value="Ribonuclease/ribotoxin"/>
</dbReference>
<dbReference type="InParanoid" id="A0A3N4K979"/>
<dbReference type="Gene3D" id="3.10.450.30">
    <property type="entry name" value="Microbial ribonucleases"/>
    <property type="match status" value="1"/>
</dbReference>
<evidence type="ECO:0000256" key="3">
    <source>
        <dbReference type="SAM" id="MobiDB-lite"/>
    </source>
</evidence>
<dbReference type="GO" id="GO:0016787">
    <property type="term" value="F:hydrolase activity"/>
    <property type="evidence" value="ECO:0007669"/>
    <property type="project" value="UniProtKB-KW"/>
</dbReference>
<evidence type="ECO:0000313" key="6">
    <source>
        <dbReference type="Proteomes" id="UP000277580"/>
    </source>
</evidence>
<feature type="compositionally biased region" description="Basic residues" evidence="3">
    <location>
        <begin position="56"/>
        <end position="68"/>
    </location>
</feature>
<feature type="compositionally biased region" description="Basic residues" evidence="3">
    <location>
        <begin position="113"/>
        <end position="122"/>
    </location>
</feature>
<feature type="compositionally biased region" description="Low complexity" evidence="3">
    <location>
        <begin position="43"/>
        <end position="55"/>
    </location>
</feature>
<evidence type="ECO:0000313" key="5">
    <source>
        <dbReference type="EMBL" id="RPB07090.1"/>
    </source>
</evidence>
<feature type="region of interest" description="Disordered" evidence="3">
    <location>
        <begin position="32"/>
        <end position="135"/>
    </location>
</feature>
<dbReference type="AlphaFoldDB" id="A0A3N4K979"/>
<protein>
    <submittedName>
        <fullName evidence="5">Uncharacterized protein</fullName>
    </submittedName>
</protein>
<dbReference type="SUPFAM" id="SSF53933">
    <property type="entry name" value="Microbial ribonucleases"/>
    <property type="match status" value="1"/>
</dbReference>